<sequence length="187" mass="20432">MATVLLCPFVSTAAVISRSWAGVVQRGGRHPATKVSTTTLVDTAETFLKVPRLNGEGSARVLRVHKLSGLDIPQSTFFHLAREDNQLDILLSSSGPRTIQRVPAKETVAILARVGVRAKTPVCRHCQPDGHLSPPHLRCDVTKSSMRQTMTPLQGSVRRRIEELRYSGQGPGQYNSVPHPVDGQILQ</sequence>
<feature type="region of interest" description="Disordered" evidence="1">
    <location>
        <begin position="166"/>
        <end position="187"/>
    </location>
</feature>
<accession>A0AAE1PWW6</accession>
<reference evidence="3" key="1">
    <citation type="submission" date="2023-11" db="EMBL/GenBank/DDBJ databases">
        <title>Genome assemblies of two species of porcelain crab, Petrolisthes cinctipes and Petrolisthes manimaculis (Anomura: Porcellanidae).</title>
        <authorList>
            <person name="Angst P."/>
        </authorList>
    </citation>
    <scope>NUCLEOTIDE SEQUENCE</scope>
    <source>
        <strain evidence="3">PB745_02</strain>
        <tissue evidence="3">Gill</tissue>
    </source>
</reference>
<organism evidence="3 4">
    <name type="scientific">Petrolisthes manimaculis</name>
    <dbReference type="NCBI Taxonomy" id="1843537"/>
    <lineage>
        <taxon>Eukaryota</taxon>
        <taxon>Metazoa</taxon>
        <taxon>Ecdysozoa</taxon>
        <taxon>Arthropoda</taxon>
        <taxon>Crustacea</taxon>
        <taxon>Multicrustacea</taxon>
        <taxon>Malacostraca</taxon>
        <taxon>Eumalacostraca</taxon>
        <taxon>Eucarida</taxon>
        <taxon>Decapoda</taxon>
        <taxon>Pleocyemata</taxon>
        <taxon>Anomura</taxon>
        <taxon>Galatheoidea</taxon>
        <taxon>Porcellanidae</taxon>
        <taxon>Petrolisthes</taxon>
    </lineage>
</organism>
<feature type="chain" id="PRO_5041954607" evidence="2">
    <location>
        <begin position="22"/>
        <end position="187"/>
    </location>
</feature>
<feature type="signal peptide" evidence="2">
    <location>
        <begin position="1"/>
        <end position="21"/>
    </location>
</feature>
<dbReference type="EMBL" id="JAWZYT010001218">
    <property type="protein sequence ID" value="KAK4314497.1"/>
    <property type="molecule type" value="Genomic_DNA"/>
</dbReference>
<evidence type="ECO:0000256" key="1">
    <source>
        <dbReference type="SAM" id="MobiDB-lite"/>
    </source>
</evidence>
<name>A0AAE1PWW6_9EUCA</name>
<proteinExistence type="predicted"/>
<dbReference type="Proteomes" id="UP001292094">
    <property type="component" value="Unassembled WGS sequence"/>
</dbReference>
<evidence type="ECO:0000313" key="4">
    <source>
        <dbReference type="Proteomes" id="UP001292094"/>
    </source>
</evidence>
<gene>
    <name evidence="3" type="ORF">Pmani_014202</name>
</gene>
<keyword evidence="2" id="KW-0732">Signal</keyword>
<evidence type="ECO:0000313" key="3">
    <source>
        <dbReference type="EMBL" id="KAK4314497.1"/>
    </source>
</evidence>
<evidence type="ECO:0000256" key="2">
    <source>
        <dbReference type="SAM" id="SignalP"/>
    </source>
</evidence>
<dbReference type="AlphaFoldDB" id="A0AAE1PWW6"/>
<keyword evidence="4" id="KW-1185">Reference proteome</keyword>
<protein>
    <submittedName>
        <fullName evidence="3">Uncharacterized protein</fullName>
    </submittedName>
</protein>
<comment type="caution">
    <text evidence="3">The sequence shown here is derived from an EMBL/GenBank/DDBJ whole genome shotgun (WGS) entry which is preliminary data.</text>
</comment>